<dbReference type="AlphaFoldDB" id="M2LMW1"/>
<feature type="region of interest" description="Disordered" evidence="7">
    <location>
        <begin position="1"/>
        <end position="51"/>
    </location>
</feature>
<dbReference type="Pfam" id="PF02229">
    <property type="entry name" value="PC4"/>
    <property type="match status" value="1"/>
</dbReference>
<dbReference type="InterPro" id="IPR009044">
    <property type="entry name" value="ssDNA-bd_transcriptional_reg"/>
</dbReference>
<dbReference type="Gene3D" id="2.30.31.10">
    <property type="entry name" value="Transcriptional Coactivator Pc4, Chain A"/>
    <property type="match status" value="1"/>
</dbReference>
<dbReference type="KEGG" id="bcom:BAUCODRAFT_498768"/>
<dbReference type="RefSeq" id="XP_007677092.1">
    <property type="nucleotide sequence ID" value="XM_007678902.1"/>
</dbReference>
<comment type="subcellular location">
    <subcellularLocation>
        <location evidence="1">Nucleus</location>
    </subcellularLocation>
</comment>
<feature type="compositionally biased region" description="Polar residues" evidence="7">
    <location>
        <begin position="34"/>
        <end position="43"/>
    </location>
</feature>
<keyword evidence="6" id="KW-0539">Nucleus</keyword>
<accession>M2LMW1</accession>
<keyword evidence="5" id="KW-0804">Transcription</keyword>
<sequence length="181" mass="19857">MPKRSQEDYEDDGGFVEDAPKSKKQKDRNDNGAAETTLNSGTQIDEDGNEYWELSRGRNTRRVGISSFKDNTLVNLREFYQKDDKWLPGKKGISLPIEQFEAFIGALPAIEAALHSRGISVSRPNYDGAGKPSAVLAKAVNLGEDGAAKEDGHDAQLAPGSKLDKFKFKANHEVTSEEDEG</sequence>
<evidence type="ECO:0000256" key="6">
    <source>
        <dbReference type="ARBA" id="ARBA00023242"/>
    </source>
</evidence>
<dbReference type="STRING" id="717646.M2LMW1"/>
<organism evidence="9 10">
    <name type="scientific">Baudoinia panamericana (strain UAMH 10762)</name>
    <name type="common">Angels' share fungus</name>
    <name type="synonym">Baudoinia compniacensis (strain UAMH 10762)</name>
    <dbReference type="NCBI Taxonomy" id="717646"/>
    <lineage>
        <taxon>Eukaryota</taxon>
        <taxon>Fungi</taxon>
        <taxon>Dikarya</taxon>
        <taxon>Ascomycota</taxon>
        <taxon>Pezizomycotina</taxon>
        <taxon>Dothideomycetes</taxon>
        <taxon>Dothideomycetidae</taxon>
        <taxon>Mycosphaerellales</taxon>
        <taxon>Teratosphaeriaceae</taxon>
        <taxon>Baudoinia</taxon>
    </lineage>
</organism>
<dbReference type="InterPro" id="IPR003173">
    <property type="entry name" value="PC4_C"/>
</dbReference>
<dbReference type="GO" id="GO:0003713">
    <property type="term" value="F:transcription coactivator activity"/>
    <property type="evidence" value="ECO:0007669"/>
    <property type="project" value="InterPro"/>
</dbReference>
<dbReference type="Proteomes" id="UP000011761">
    <property type="component" value="Unassembled WGS sequence"/>
</dbReference>
<dbReference type="OMA" id="IREYYVT"/>
<reference evidence="9 10" key="1">
    <citation type="journal article" date="2012" name="PLoS Pathog.">
        <title>Diverse lifestyles and strategies of plant pathogenesis encoded in the genomes of eighteen Dothideomycetes fungi.</title>
        <authorList>
            <person name="Ohm R.A."/>
            <person name="Feau N."/>
            <person name="Henrissat B."/>
            <person name="Schoch C.L."/>
            <person name="Horwitz B.A."/>
            <person name="Barry K.W."/>
            <person name="Condon B.J."/>
            <person name="Copeland A.C."/>
            <person name="Dhillon B."/>
            <person name="Glaser F."/>
            <person name="Hesse C.N."/>
            <person name="Kosti I."/>
            <person name="LaButti K."/>
            <person name="Lindquist E.A."/>
            <person name="Lucas S."/>
            <person name="Salamov A.A."/>
            <person name="Bradshaw R.E."/>
            <person name="Ciuffetti L."/>
            <person name="Hamelin R.C."/>
            <person name="Kema G.H.J."/>
            <person name="Lawrence C."/>
            <person name="Scott J.A."/>
            <person name="Spatafora J.W."/>
            <person name="Turgeon B.G."/>
            <person name="de Wit P.J.G.M."/>
            <person name="Zhong S."/>
            <person name="Goodwin S.B."/>
            <person name="Grigoriev I.V."/>
        </authorList>
    </citation>
    <scope>NUCLEOTIDE SEQUENCE [LARGE SCALE GENOMIC DNA]</scope>
    <source>
        <strain evidence="9 10">UAMH 10762</strain>
    </source>
</reference>
<gene>
    <name evidence="9" type="ORF">BAUCODRAFT_498768</name>
</gene>
<evidence type="ECO:0000256" key="4">
    <source>
        <dbReference type="ARBA" id="ARBA00023125"/>
    </source>
</evidence>
<dbReference type="OrthoDB" id="2505440at2759"/>
<evidence type="ECO:0000313" key="9">
    <source>
        <dbReference type="EMBL" id="EMC95672.1"/>
    </source>
</evidence>
<dbReference type="GO" id="GO:0003677">
    <property type="term" value="F:DNA binding"/>
    <property type="evidence" value="ECO:0007669"/>
    <property type="project" value="UniProtKB-KW"/>
</dbReference>
<keyword evidence="3" id="KW-0805">Transcription regulation</keyword>
<evidence type="ECO:0000256" key="3">
    <source>
        <dbReference type="ARBA" id="ARBA00023015"/>
    </source>
</evidence>
<keyword evidence="4" id="KW-0238">DNA-binding</keyword>
<dbReference type="PANTHER" id="PTHR13215">
    <property type="entry name" value="RNA POLYMERASE II TRANSCRIPTIONAL COACTIVATOR"/>
    <property type="match status" value="1"/>
</dbReference>
<evidence type="ECO:0000259" key="8">
    <source>
        <dbReference type="Pfam" id="PF02229"/>
    </source>
</evidence>
<dbReference type="HOGENOM" id="CLU_104273_0_0_1"/>
<evidence type="ECO:0000256" key="7">
    <source>
        <dbReference type="SAM" id="MobiDB-lite"/>
    </source>
</evidence>
<dbReference type="GO" id="GO:0005634">
    <property type="term" value="C:nucleus"/>
    <property type="evidence" value="ECO:0007669"/>
    <property type="project" value="UniProtKB-SubCell"/>
</dbReference>
<evidence type="ECO:0000313" key="10">
    <source>
        <dbReference type="Proteomes" id="UP000011761"/>
    </source>
</evidence>
<keyword evidence="10" id="KW-1185">Reference proteome</keyword>
<dbReference type="EMBL" id="KB445556">
    <property type="protein sequence ID" value="EMC95672.1"/>
    <property type="molecule type" value="Genomic_DNA"/>
</dbReference>
<evidence type="ECO:0000256" key="2">
    <source>
        <dbReference type="ARBA" id="ARBA00009001"/>
    </source>
</evidence>
<dbReference type="SUPFAM" id="SSF54447">
    <property type="entry name" value="ssDNA-binding transcriptional regulator domain"/>
    <property type="match status" value="1"/>
</dbReference>
<evidence type="ECO:0000256" key="1">
    <source>
        <dbReference type="ARBA" id="ARBA00004123"/>
    </source>
</evidence>
<feature type="domain" description="Transcriptional coactivator p15 (PC4) C-terminal" evidence="8">
    <location>
        <begin position="59"/>
        <end position="104"/>
    </location>
</feature>
<dbReference type="eggNOG" id="KOG2712">
    <property type="taxonomic scope" value="Eukaryota"/>
</dbReference>
<name>M2LMW1_BAUPA</name>
<dbReference type="GO" id="GO:0060261">
    <property type="term" value="P:positive regulation of transcription initiation by RNA polymerase II"/>
    <property type="evidence" value="ECO:0007669"/>
    <property type="project" value="InterPro"/>
</dbReference>
<dbReference type="InterPro" id="IPR045125">
    <property type="entry name" value="Sub1/Tcp4-like"/>
</dbReference>
<comment type="similarity">
    <text evidence="2">Belongs to the transcriptional coactivator PC4 family.</text>
</comment>
<protein>
    <recommendedName>
        <fullName evidence="8">Transcriptional coactivator p15 (PC4) C-terminal domain-containing protein</fullName>
    </recommendedName>
</protein>
<proteinExistence type="inferred from homology"/>
<dbReference type="GeneID" id="19114920"/>
<evidence type="ECO:0000256" key="5">
    <source>
        <dbReference type="ARBA" id="ARBA00023163"/>
    </source>
</evidence>